<sequence>MRTSILPTILLLAITTTTTTALRLPTFNFLSALPLPLQDFIPPILSNYTAQQQQAPDQDLLKRQYSNTCPSNFHNCQNLGAPGLCCAPAASCSADAAGNVACCPSGVACSGAISGVLTQGTLNSYGSLVGVAGATTGTDGLVGVTASTTEGVGYAGSTTTTGVGGLVAASTGAGETVGTDDGSGLQTSNSGFVIDGSSTVATPGAGVRGAEIPLPARAIIRALSYLPI</sequence>
<evidence type="ECO:0000256" key="1">
    <source>
        <dbReference type="SAM" id="SignalP"/>
    </source>
</evidence>
<keyword evidence="3" id="KW-1185">Reference proteome</keyword>
<dbReference type="Proteomes" id="UP000308549">
    <property type="component" value="Unassembled WGS sequence"/>
</dbReference>
<name>A0A4V5N4P8_9PEZI</name>
<feature type="chain" id="PRO_5020261933" evidence="1">
    <location>
        <begin position="22"/>
        <end position="228"/>
    </location>
</feature>
<keyword evidence="1" id="KW-0732">Signal</keyword>
<protein>
    <submittedName>
        <fullName evidence="2">Uncharacterized protein</fullName>
    </submittedName>
</protein>
<dbReference type="AlphaFoldDB" id="A0A4V5N4P8"/>
<evidence type="ECO:0000313" key="2">
    <source>
        <dbReference type="EMBL" id="TKA28679.1"/>
    </source>
</evidence>
<accession>A0A4V5N4P8</accession>
<organism evidence="2 3">
    <name type="scientific">Salinomyces thailandicus</name>
    <dbReference type="NCBI Taxonomy" id="706561"/>
    <lineage>
        <taxon>Eukaryota</taxon>
        <taxon>Fungi</taxon>
        <taxon>Dikarya</taxon>
        <taxon>Ascomycota</taxon>
        <taxon>Pezizomycotina</taxon>
        <taxon>Dothideomycetes</taxon>
        <taxon>Dothideomycetidae</taxon>
        <taxon>Mycosphaerellales</taxon>
        <taxon>Teratosphaeriaceae</taxon>
        <taxon>Salinomyces</taxon>
    </lineage>
</organism>
<proteinExistence type="predicted"/>
<dbReference type="EMBL" id="NAJL01000017">
    <property type="protein sequence ID" value="TKA28679.1"/>
    <property type="molecule type" value="Genomic_DNA"/>
</dbReference>
<dbReference type="PANTHER" id="PTHR39599">
    <property type="entry name" value="GPI-ANCHORED PROTEIN (EUROFUNG)-RELATED-RELATED"/>
    <property type="match status" value="1"/>
</dbReference>
<evidence type="ECO:0000313" key="3">
    <source>
        <dbReference type="Proteomes" id="UP000308549"/>
    </source>
</evidence>
<dbReference type="OrthoDB" id="5410926at2759"/>
<comment type="caution">
    <text evidence="2">The sequence shown here is derived from an EMBL/GenBank/DDBJ whole genome shotgun (WGS) entry which is preliminary data.</text>
</comment>
<dbReference type="PANTHER" id="PTHR39599:SF1">
    <property type="entry name" value="GPI-ANCHORED PROTEIN (EUROFUNG)"/>
    <property type="match status" value="1"/>
</dbReference>
<feature type="signal peptide" evidence="1">
    <location>
        <begin position="1"/>
        <end position="21"/>
    </location>
</feature>
<gene>
    <name evidence="2" type="ORF">B0A50_03006</name>
</gene>
<reference evidence="2 3" key="1">
    <citation type="submission" date="2017-03" db="EMBL/GenBank/DDBJ databases">
        <title>Genomes of endolithic fungi from Antarctica.</title>
        <authorList>
            <person name="Coleine C."/>
            <person name="Masonjones S."/>
            <person name="Stajich J.E."/>
        </authorList>
    </citation>
    <scope>NUCLEOTIDE SEQUENCE [LARGE SCALE GENOMIC DNA]</scope>
    <source>
        <strain evidence="2 3">CCFEE 6315</strain>
    </source>
</reference>